<dbReference type="EMBL" id="LS991949">
    <property type="protein sequence ID" value="SYV90504.1"/>
    <property type="molecule type" value="Genomic_DNA"/>
</dbReference>
<dbReference type="KEGG" id="mala:NCTC10135_01028"/>
<sequence length="63" mass="7408">MSNGYNKVSALLYEYKNRKNDRSNPLSTKENALITTFEITKEMYARGYKIQNVSLERSQAKDW</sequence>
<accession>A0A3B0PAY4</accession>
<reference evidence="2" key="1">
    <citation type="submission" date="2018-06" db="EMBL/GenBank/DDBJ databases">
        <authorList>
            <consortium name="Pathogen Informatics"/>
        </authorList>
    </citation>
    <scope>NUCLEOTIDE SEQUENCE [LARGE SCALE GENOMIC DNA]</scope>
    <source>
        <strain evidence="2">NCTC10135</strain>
    </source>
</reference>
<dbReference type="Gene3D" id="1.10.150.870">
    <property type="match status" value="1"/>
</dbReference>
<dbReference type="AlphaFoldDB" id="A0A3B0PAY4"/>
<gene>
    <name evidence="1" type="ORF">NCTC10135_01028</name>
</gene>
<feature type="non-terminal residue" evidence="1">
    <location>
        <position position="63"/>
    </location>
</feature>
<organism evidence="1 2">
    <name type="scientific">Metamycoplasma alkalescens</name>
    <dbReference type="NCBI Taxonomy" id="45363"/>
    <lineage>
        <taxon>Bacteria</taxon>
        <taxon>Bacillati</taxon>
        <taxon>Mycoplasmatota</taxon>
        <taxon>Mycoplasmoidales</taxon>
        <taxon>Metamycoplasmataceae</taxon>
        <taxon>Metamycoplasma</taxon>
    </lineage>
</organism>
<dbReference type="Proteomes" id="UP000259864">
    <property type="component" value="Chromosome 1"/>
</dbReference>
<evidence type="ECO:0000313" key="1">
    <source>
        <dbReference type="EMBL" id="SYV90504.1"/>
    </source>
</evidence>
<evidence type="ECO:0000313" key="2">
    <source>
        <dbReference type="Proteomes" id="UP000259864"/>
    </source>
</evidence>
<name>A0A3B0PAY4_9BACT</name>
<protein>
    <submittedName>
        <fullName evidence="1">DNA polymerase III PolC</fullName>
    </submittedName>
</protein>
<proteinExistence type="predicted"/>